<organism evidence="1 2">
    <name type="scientific">Falsochrobactrum tianjinense</name>
    <dbReference type="NCBI Taxonomy" id="2706015"/>
    <lineage>
        <taxon>Bacteria</taxon>
        <taxon>Pseudomonadati</taxon>
        <taxon>Pseudomonadota</taxon>
        <taxon>Alphaproteobacteria</taxon>
        <taxon>Hyphomicrobiales</taxon>
        <taxon>Brucellaceae</taxon>
        <taxon>Falsochrobactrum</taxon>
    </lineage>
</organism>
<dbReference type="EMBL" id="JAHRVA010000002">
    <property type="protein sequence ID" value="MBV2143121.1"/>
    <property type="molecule type" value="Genomic_DNA"/>
</dbReference>
<protein>
    <submittedName>
        <fullName evidence="1">ATPase</fullName>
    </submittedName>
</protein>
<proteinExistence type="predicted"/>
<comment type="caution">
    <text evidence="1">The sequence shown here is derived from an EMBL/GenBank/DDBJ whole genome shotgun (WGS) entry which is preliminary data.</text>
</comment>
<accession>A0A949PKX2</accession>
<keyword evidence="2" id="KW-1185">Reference proteome</keyword>
<evidence type="ECO:0000313" key="2">
    <source>
        <dbReference type="Proteomes" id="UP000752297"/>
    </source>
</evidence>
<gene>
    <name evidence="1" type="ORF">KUG47_06390</name>
</gene>
<sequence length="158" mass="17178">MSEAQATDAGITQADRFSFFSMIYGKSNLSALSHKADWRKLESVALGNGRGLTQPQDHAPVVTAWAWPTSGEVADTLTDDQKEAIRGTVNGGTYKQAPQAKDWVGCAVAYALGLDLDDDAEKKRAGLITKALFKEGFLAKVDERDPVQRKMTTFVRAV</sequence>
<evidence type="ECO:0000313" key="1">
    <source>
        <dbReference type="EMBL" id="MBV2143121.1"/>
    </source>
</evidence>
<reference evidence="1 2" key="1">
    <citation type="submission" date="2021-06" db="EMBL/GenBank/DDBJ databases">
        <title>Falsochrobactrum tianjin sp.nov., a new petroleum-degrading bacteria isolated from oily soils.</title>
        <authorList>
            <person name="Chen G."/>
            <person name="Chen H."/>
            <person name="Tian J."/>
            <person name="Qing J."/>
            <person name="Zhong L."/>
            <person name="Ma W."/>
            <person name="Song Y."/>
            <person name="Cui X."/>
            <person name="Yan B."/>
        </authorList>
    </citation>
    <scope>NUCLEOTIDE SEQUENCE [LARGE SCALE GENOMIC DNA]</scope>
    <source>
        <strain evidence="1 2">TDYN1</strain>
    </source>
</reference>
<dbReference type="RefSeq" id="WP_217677128.1">
    <property type="nucleotide sequence ID" value="NZ_JAHRVA010000002.1"/>
</dbReference>
<dbReference type="Proteomes" id="UP000752297">
    <property type="component" value="Unassembled WGS sequence"/>
</dbReference>
<dbReference type="AlphaFoldDB" id="A0A949PKX2"/>
<name>A0A949PKX2_9HYPH</name>